<dbReference type="Pfam" id="PF12774">
    <property type="entry name" value="AAA_6"/>
    <property type="match status" value="1"/>
</dbReference>
<dbReference type="FunFam" id="1.20.920.20:FF:000006">
    <property type="entry name" value="Dynein, axonemal, heavy chain 6"/>
    <property type="match status" value="1"/>
</dbReference>
<dbReference type="Pfam" id="PF03028">
    <property type="entry name" value="Dynein_heavy"/>
    <property type="match status" value="1"/>
</dbReference>
<evidence type="ECO:0000256" key="3">
    <source>
        <dbReference type="ARBA" id="ARBA00022490"/>
    </source>
</evidence>
<dbReference type="InterPro" id="IPR027417">
    <property type="entry name" value="P-loop_NTPase"/>
</dbReference>
<dbReference type="Pfam" id="PF12781">
    <property type="entry name" value="AAA_9"/>
    <property type="match status" value="1"/>
</dbReference>
<evidence type="ECO:0000256" key="7">
    <source>
        <dbReference type="ARBA" id="ARBA00022840"/>
    </source>
</evidence>
<dbReference type="Pfam" id="PF18198">
    <property type="entry name" value="AAA_lid_11"/>
    <property type="match status" value="1"/>
</dbReference>
<dbReference type="InterPro" id="IPR041658">
    <property type="entry name" value="AAA_lid_11"/>
</dbReference>
<keyword evidence="11" id="KW-0505">Motor protein</keyword>
<evidence type="ECO:0000256" key="5">
    <source>
        <dbReference type="ARBA" id="ARBA00022737"/>
    </source>
</evidence>
<sequence length="4105" mass="465877">MFQPSKQEPLCLKRGVIEPIKHMCETSMIPDTWNYKGKRVKDVRFDAKEPDNDCVVSHIIRLREKLGWSTEIPDRRIAKACPQNIQEIPEETKKDPGEYVYCLMRNRGDLKIQPNPYDLQVVSVQTAKQSCQYWTVSASCIFKVAEVQGAERLFLPLSSQSTNRPLYAEVAEWRILLCRFSHFLNMIDRMFEEMLCVLLSDILSTVQRGMQGVEKYCQRLEKYCDMVETAMLTDMDGFLAGEKWSPQDIKAILAVHTESIRLMKRIETETRVNMILVRCHQYQSNCLPYPEALIFTIHSMLPSIVKKKNLELMEVIRGALKKLDKDIFTVEEFVEHLAFLSRISVQIPTLERQYQFLIQLYSMAKEYQITISPEELALYQHLVPSFQHLKSTVMICETKRDDNIFKFSVDLGKHLNQLRFELVLVKRKVNNPILLCCYTSPKVANEILQALSEEVAIYSNKAYSYTSYGELLRNSFSMKKISTVVRMKQGRGSNAAEVEAELSEVDCALTLRKMLWGMQKEWDKQYNRWRATTFELLNVDDLQNDVSRFTQTIYMLEKGLPENNIVPILKQKVMDFKLCLPIILALRNPYLRQRHWEDIQSYIGRFFTKEDNFTLGNLLDIKILQQSGSIGDISTTATNEATLESILYKMIDLWRNTDFRLITHQSDTSTVKIIASADDVMAQLEESQTTIMSIKSSRYAEPIKYLIDEWERKLNQFSHTLEEWVMCQKRWLYLEPIFSAGGIQRQLPAEAKVFLQVDQSWKEIMRRTDDRPNALRAATAPGVLEMLQAGNVHLEKIQKCLQDYFESKRTVFARFYFLSNEELLDVLSQSKNPNAIQPHLVKCFSNIRHLDIQEHARIYHVVASIRSAEGETVTMPKNVQIRGPVEQWMGNVETAMYNTVKRRLKLGVSEWNPQNFKKWVLSHPGQVVLTVTQIMFTKDCQESFSSERQLESMVVVKQQVIHNVEELADLVSEPLPCHQQATLEALLTILVHCRDILSHLLQNRITSVDDFEWTRQLQYVWYDSTSLCYVVHAQASFMYGYEYLGCSPRLVITPLTDRCWLTLTGALSLHLGGAPAGPSGTGKTETVKDLAKALGKFCLVLNCSDSLDYKMMGKLFSGMVQSGSWCCFDEFNRINVEVLSVIAAQLQSIKAAMHSHSLRFMFEGRDIRLNASCGFFITMNPGCKGRVDLPDNLKSLFRPVSMMVPDFDLIAEIMLFSEGFKSAKSLSRKIVNLYQLASKQLSQQDHYDFGMRAIKSVLVLAGQKRRFAALSCGLTPEDECCVLICALQNSNLPKLVPEDVPLFKSIMEDLFPGVVNPKSIHPQLEIAIAKATEMLGFQQWPNQAEKVTQLYSQILARGGVMLIGPTGGGKTTARLILQHALHLLPSLSEVDRRTNVFMQLAPSSEVHVESFTINPKCVSFGELYGQVDPNTLEWSDGLFASAVRTYAKELFEQDNKTSKDSESRNTSSSDVLSDSTTPLPPSSYQNNFMVDNWRWIIMDGPVDILWVENLNTVLDDNKTLCLVNGERISLPDGIRFLFEVDTLSQATPATISRCAMVYMDPVDLGWKPYVRRWLSQLPRQLSREGRNHIQQLFDNSITQGLNFVKKHQKLLNFQIPEMSTVMTVCSILGALINFMQGNGGLGLNLETLSEEDIGKTSADNESTGKGEDNKWFLQKNPEKLTILLGKLFVFSYAWAVGGVLNHVDDYDDSPSATKDKSCHLVNVAHAFKNLIHKLFEGAPCGVSFPAGNRMIFNYFVDLQTGAFVPWDELVPSTESLIRKGLLTPLPSLLGGVLGESNTTDTTSFLRSGPICSNDTVRYSFLMSLLLLNKQPVLLTGDSGVGKTILIQSILKKLQKDGGEMVNQGTILGQVFLHNQAKTASLLEDVNLLTAVFGGDADKSTGGLLRSMPFGVLRRMPSPSHTSESSGILTCTLQCTARTTTAYIQAHMLQNLVKKGKNNLGAPKNKSVLVFVDDLNMPTLDSYGAQPSMELIRQFIELQGVFDAKTLTWKGIQDVTLCAACAPPGGGRQNLSPRLLRHFSVLLLPHPSSNTMQHIFQVQLGKFFGIRDFSKEVRKCRETLVSASITVYNEMCQRMMPTPAKYHYTFNLRDLSKVVQGLMQASDSELNSEEAAAYLFSHETSRVFHDRLVNEQDRELFFQILSNELHSYFKVSWPPEELMREPITFGDFLDMSIPTASRIYKHLPELKKIQAVLEECHASHGRKASQFPMVFFREAVEHITRAARVFRLKGAHMMLIGLDGTGKEECVTLACHVSGSHLYRLSVCRNCSYSDFRDDLKRVFRQAGIHRKNTVLLITDSDIVKESVLEDLNCILKYGDVPGLFDNDEIDSITVDLKSTMESSIGENREEMYSYFIEQVHQRLHIVLALSPAGMRLRQYCWAHPALLSCCYIDWYSEWSKDALLQVANSTYINSDDFDWLGQVLQNKVARVCVDIHYSSTQMAAQYLQEMRRPYYIVPSTFIEYIDTFTKMCRSEGSKLHNVRDRFSNGLSILSEATSLVTVMQDELLALGPQIEEKSKEIEILMGKLKEDSQAVEQVRAIVKMEEDMMLQETRIVHEYAEDATADLNKVLPLLEKAVSALDALQKSDISEIRVYTKPPELVLTVMHAVCILLQQKPDWTTAKQLLGDPGFLKRLVSLDKDSLPEKVFLKLRRYSKCPDFNPAKVGMVSIACRSICFWVLALEHYHAVYKIIEPKQNKVNVAQAALVKSESNLMKKQKRLSKIEEHQKALEDRYDASVSERQELGRRKERTTNRVQRAASLISALSNEKDRWEKAVCDLDNKLQHIVGDVMVSSAFITYCGPLTADYRKAMVKKWLDFCHNMEIPVSPQYTFTSAMTEKNQVRHWQNTGLPPDQNSTENALMVKNGPHWPLLIDPQGQATRWISSMEGVRLRKMLASDPNYMKTVERAIRMGDAVLIQDVLENIDPCLQPILIKNLTIREGQSFIKIGDTEIEYNPNFRLYLATCLPNPHFLPAVCVLVKLINFSVEYECLQEQLLSSAVSLYQPELELHHNQLLHTITADLFSLHELENRSLLLLQDTQGHILDDQDLVDNLKKSKVTSNEISVRVETAKDKEKEIDEVRKKYLPIANRGADLYFVLADLTQINYMYQFSLDWFNDMYVKALQVATEGQEWPTLDVSMPVTGTLRPAGAKSLRRAVVVPGTCAPNMGDFNLRLLKMMNAITESIYKEVSLALFVDHQVVFSFLMCCNIMKTNKHNMIVGSTEFLPAEEWKIFLHSAVLASMMDSKRAEQEEGELMGERPDHPWLTDSMWAQCQYLCAHLPCFATLYKSIQTNRVQWELFQQARNLYEFLSEPYAGSGTEGESSQSAAASKDRHLTKCVHIFPWESLSGFQKIILVKILRPECLNTAVKAFVIEKMGSKYLEVGKISLREVYERCSANVPIVFLLSPGMDPASLLVRLAQELRGSSLHLDMVSLGQGQGPRAEELIYKAQVLKGRWVFLQNCHLAASFMPRLQTVVNSLKWKGSDLDPHFRLWLSSKPDPVFPASILQRAIKIAVEPPRGLKEKLLHTFSPSGEVTERSFCKMDCSPAWKTLLFSLCFFNAIVQERKKYGPLGWNIPYTFTSSDLEVSMLNQESLLRAAEGSELPWAALRYLTGEVIYGGRVTDPWDRRCLLSILHRCYTPSVLQDGHSFCQAQGYPPFPKDASWPQCRAYIENMPDKDLAEVFGIDSSAETVILQNQTQQLLHTIVNLQPRLSDSSLLVRDRQCQDSVVLRMAMNILKKLPETVEVDRVTEKTLFLRDIIAKVNFAESSSSDQGERRTASASSALLVILRQEIDRFNYLLCVVRSSLLSFSASIRGGVLMSEALAEVYTALLTMIVPSDWKHCSYESCMSLGSWIQDLEQRVWFFRAWADNIKINLIEKIPMISGGVYSLNRPPKTDLQQSLKNRKPRSYWLSGFFFPQGFLTAVLQNSARQNTVPVDSLSFTYHVQPVDESSSSWSKVADKTKLLFEGPAPPDEGVLVYGLYLDGASWDPVSHTLQELQHNIKHCPVPEIHFLPCQVSEDAVAVPTTESPGDLQFYDCPLYRTFKRAGFLSSSGISTNFITAVSLPTLVCPTHWVFRGTALLCQPNE</sequence>
<feature type="compositionally biased region" description="Low complexity" evidence="15">
    <location>
        <begin position="1464"/>
        <end position="1477"/>
    </location>
</feature>
<dbReference type="InterPro" id="IPR035706">
    <property type="entry name" value="AAA_9"/>
</dbReference>
<dbReference type="Gene3D" id="1.10.8.710">
    <property type="match status" value="1"/>
</dbReference>
<dbReference type="InterPro" id="IPR042222">
    <property type="entry name" value="Dynein_2_N"/>
</dbReference>
<dbReference type="Proteomes" id="UP000808372">
    <property type="component" value="Chromosome 28"/>
</dbReference>
<dbReference type="InterPro" id="IPR035699">
    <property type="entry name" value="AAA_6"/>
</dbReference>
<dbReference type="Gene3D" id="1.10.8.720">
    <property type="entry name" value="Region D6 of dynein motor"/>
    <property type="match status" value="1"/>
</dbReference>
<dbReference type="Pfam" id="PF12780">
    <property type="entry name" value="AAA_8"/>
    <property type="match status" value="1"/>
</dbReference>
<dbReference type="Gene3D" id="1.20.920.20">
    <property type="match status" value="1"/>
</dbReference>
<evidence type="ECO:0000256" key="4">
    <source>
        <dbReference type="ARBA" id="ARBA00022701"/>
    </source>
</evidence>
<dbReference type="PROSITE" id="PS00675">
    <property type="entry name" value="SIGMA54_INTERACT_1"/>
    <property type="match status" value="1"/>
</dbReference>
<reference evidence="18" key="1">
    <citation type="submission" date="2025-08" db="UniProtKB">
        <authorList>
            <consortium name="RefSeq"/>
        </authorList>
    </citation>
    <scope>IDENTIFICATION</scope>
    <source>
        <tissue evidence="18">White muscle</tissue>
    </source>
</reference>
<dbReference type="SUPFAM" id="SSF52540">
    <property type="entry name" value="P-loop containing nucleoside triphosphate hydrolases"/>
    <property type="match status" value="4"/>
</dbReference>
<keyword evidence="17" id="KW-1185">Reference proteome</keyword>
<keyword evidence="3" id="KW-0963">Cytoplasm</keyword>
<dbReference type="Gene3D" id="3.40.50.300">
    <property type="entry name" value="P-loop containing nucleotide triphosphate hydrolases"/>
    <property type="match status" value="6"/>
</dbReference>
<dbReference type="Pfam" id="PF12777">
    <property type="entry name" value="MT"/>
    <property type="match status" value="1"/>
</dbReference>
<dbReference type="Pfam" id="PF08393">
    <property type="entry name" value="DHC_N2"/>
    <property type="match status" value="1"/>
</dbReference>
<feature type="compositionally biased region" description="Basic and acidic residues" evidence="15">
    <location>
        <begin position="1454"/>
        <end position="1463"/>
    </location>
</feature>
<evidence type="ECO:0000256" key="8">
    <source>
        <dbReference type="ARBA" id="ARBA00023017"/>
    </source>
</evidence>
<accession>A0A8U0PFJ0</accession>
<evidence type="ECO:0000259" key="16">
    <source>
        <dbReference type="SMART" id="SM00382"/>
    </source>
</evidence>
<dbReference type="InterPro" id="IPR042228">
    <property type="entry name" value="Dynein_linker_3"/>
</dbReference>
<dbReference type="PANTHER" id="PTHR22878:SF64">
    <property type="entry name" value="DYNEIN AXONEMAL HEAVY CHAIN 14"/>
    <property type="match status" value="1"/>
</dbReference>
<evidence type="ECO:0000256" key="1">
    <source>
        <dbReference type="ARBA" id="ARBA00004430"/>
    </source>
</evidence>
<evidence type="ECO:0000256" key="11">
    <source>
        <dbReference type="ARBA" id="ARBA00023175"/>
    </source>
</evidence>
<dbReference type="FunFam" id="3.40.50.300:FF:001810">
    <property type="entry name" value="Cytoplasmic dynein 2 heavy chain 1"/>
    <property type="match status" value="1"/>
</dbReference>
<dbReference type="FunFam" id="1.10.8.720:FF:000001">
    <property type="entry name" value="dynein heavy chain 7, axonemal"/>
    <property type="match status" value="1"/>
</dbReference>
<dbReference type="FunFam" id="1.20.920.30:FF:000002">
    <property type="entry name" value="Dynein axonemal heavy chain 3"/>
    <property type="match status" value="1"/>
</dbReference>
<dbReference type="Pfam" id="PF17857">
    <property type="entry name" value="AAA_lid_1"/>
    <property type="match status" value="1"/>
</dbReference>
<name>A0A8U0PFJ0_SALNM</name>
<dbReference type="SMART" id="SM00382">
    <property type="entry name" value="AAA"/>
    <property type="match status" value="2"/>
</dbReference>
<dbReference type="InterPro" id="IPR013602">
    <property type="entry name" value="Dynein_heavy_linker"/>
</dbReference>
<keyword evidence="10" id="KW-0969">Cilium</keyword>
<organism evidence="17 18">
    <name type="scientific">Salvelinus namaycush</name>
    <name type="common">Lake trout</name>
    <name type="synonym">Salmo namaycush</name>
    <dbReference type="NCBI Taxonomy" id="8040"/>
    <lineage>
        <taxon>Eukaryota</taxon>
        <taxon>Metazoa</taxon>
        <taxon>Chordata</taxon>
        <taxon>Craniata</taxon>
        <taxon>Vertebrata</taxon>
        <taxon>Euteleostomi</taxon>
        <taxon>Actinopterygii</taxon>
        <taxon>Neopterygii</taxon>
        <taxon>Teleostei</taxon>
        <taxon>Protacanthopterygii</taxon>
        <taxon>Salmoniformes</taxon>
        <taxon>Salmonidae</taxon>
        <taxon>Salmoninae</taxon>
        <taxon>Salvelinus</taxon>
    </lineage>
</organism>
<dbReference type="InterPro" id="IPR004273">
    <property type="entry name" value="Dynein_heavy_D6_P-loop"/>
</dbReference>
<feature type="domain" description="AAA+ ATPase" evidence="16">
    <location>
        <begin position="1069"/>
        <end position="1207"/>
    </location>
</feature>
<evidence type="ECO:0000313" key="18">
    <source>
        <dbReference type="RefSeq" id="XP_038822889.1"/>
    </source>
</evidence>
<dbReference type="GO" id="GO:0007018">
    <property type="term" value="P:microtubule-based movement"/>
    <property type="evidence" value="ECO:0007669"/>
    <property type="project" value="InterPro"/>
</dbReference>
<dbReference type="Gene3D" id="1.10.472.130">
    <property type="match status" value="1"/>
</dbReference>
<dbReference type="Gene3D" id="3.10.490.20">
    <property type="match status" value="1"/>
</dbReference>
<feature type="region of interest" description="Disordered" evidence="15">
    <location>
        <begin position="1454"/>
        <end position="1478"/>
    </location>
</feature>
<dbReference type="InterPro" id="IPR043160">
    <property type="entry name" value="Dynein_C_barrel"/>
</dbReference>
<evidence type="ECO:0000256" key="2">
    <source>
        <dbReference type="ARBA" id="ARBA00008887"/>
    </source>
</evidence>
<dbReference type="InterPro" id="IPR024743">
    <property type="entry name" value="Dynein_HC_stalk"/>
</dbReference>
<dbReference type="Gene3D" id="1.20.58.1120">
    <property type="match status" value="1"/>
</dbReference>
<keyword evidence="8" id="KW-0243">Dynein</keyword>
<comment type="similarity">
    <text evidence="2">Belongs to the dynein heavy chain family.</text>
</comment>
<dbReference type="Gene3D" id="6.10.140.1060">
    <property type="match status" value="1"/>
</dbReference>
<dbReference type="FunFam" id="1.20.58.1120:FF:000007">
    <property type="entry name" value="Dynein heavy chain 4"/>
    <property type="match status" value="1"/>
</dbReference>
<keyword evidence="4" id="KW-0493">Microtubule</keyword>
<dbReference type="Gene3D" id="1.20.1270.280">
    <property type="match status" value="1"/>
</dbReference>
<dbReference type="InterPro" id="IPR041466">
    <property type="entry name" value="Dynein_AAA5_ext"/>
</dbReference>
<proteinExistence type="inferred from homology"/>
<dbReference type="FunFam" id="3.40.50.300:FF:000049">
    <property type="entry name" value="Dynein, axonemal, heavy chain 5"/>
    <property type="match status" value="1"/>
</dbReference>
<dbReference type="GeneID" id="120023010"/>
<dbReference type="GO" id="GO:0005524">
    <property type="term" value="F:ATP binding"/>
    <property type="evidence" value="ECO:0007669"/>
    <property type="project" value="UniProtKB-KW"/>
</dbReference>
<dbReference type="Gene3D" id="1.10.8.1220">
    <property type="match status" value="1"/>
</dbReference>
<dbReference type="GO" id="GO:0008569">
    <property type="term" value="F:minus-end-directed microtubule motor activity"/>
    <property type="evidence" value="ECO:0007669"/>
    <property type="project" value="InterPro"/>
</dbReference>
<dbReference type="KEGG" id="snh:120023010"/>
<comment type="subcellular location">
    <subcellularLocation>
        <location evidence="1">Cytoplasm</location>
        <location evidence="1">Cytoskeleton</location>
        <location evidence="1">Cilium axoneme</location>
    </subcellularLocation>
</comment>
<dbReference type="GO" id="GO:0051959">
    <property type="term" value="F:dynein light intermediate chain binding"/>
    <property type="evidence" value="ECO:0007669"/>
    <property type="project" value="InterPro"/>
</dbReference>
<dbReference type="InterPro" id="IPR026983">
    <property type="entry name" value="DHC"/>
</dbReference>
<dbReference type="GO" id="GO:0005874">
    <property type="term" value="C:microtubule"/>
    <property type="evidence" value="ECO:0007669"/>
    <property type="project" value="UniProtKB-KW"/>
</dbReference>
<dbReference type="InterPro" id="IPR042219">
    <property type="entry name" value="AAA_lid_11_sf"/>
</dbReference>
<dbReference type="FunFam" id="1.10.8.710:FF:000001">
    <property type="entry name" value="Dynein axonemal heavy chain 2"/>
    <property type="match status" value="1"/>
</dbReference>
<keyword evidence="12" id="KW-0206">Cytoskeleton</keyword>
<evidence type="ECO:0000256" key="12">
    <source>
        <dbReference type="ARBA" id="ARBA00023212"/>
    </source>
</evidence>
<dbReference type="RefSeq" id="XP_038822889.1">
    <property type="nucleotide sequence ID" value="XM_038966961.1"/>
</dbReference>
<dbReference type="GO" id="GO:0030286">
    <property type="term" value="C:dynein complex"/>
    <property type="evidence" value="ECO:0007669"/>
    <property type="project" value="UniProtKB-KW"/>
</dbReference>
<evidence type="ECO:0000313" key="17">
    <source>
        <dbReference type="Proteomes" id="UP000808372"/>
    </source>
</evidence>
<dbReference type="FunFam" id="3.40.50.300:FF:000320">
    <property type="entry name" value="Dynein, axonemal, heavy chain 5"/>
    <property type="match status" value="1"/>
</dbReference>
<dbReference type="Gene3D" id="3.20.180.20">
    <property type="entry name" value="Dynein heavy chain, N-terminal domain 2"/>
    <property type="match status" value="1"/>
</dbReference>
<feature type="coiled-coil region" evidence="14">
    <location>
        <begin position="2722"/>
        <end position="2791"/>
    </location>
</feature>
<keyword evidence="7" id="KW-0067">ATP-binding</keyword>
<dbReference type="Gene3D" id="1.10.287.2620">
    <property type="match status" value="1"/>
</dbReference>
<dbReference type="Gene3D" id="1.20.920.30">
    <property type="match status" value="1"/>
</dbReference>
<dbReference type="InterPro" id="IPR041228">
    <property type="entry name" value="Dynein_C"/>
</dbReference>
<dbReference type="InterPro" id="IPR024317">
    <property type="entry name" value="Dynein_heavy_chain_D4_dom"/>
</dbReference>
<dbReference type="Pfam" id="PF17852">
    <property type="entry name" value="Dynein_AAA_lid"/>
    <property type="match status" value="1"/>
</dbReference>
<dbReference type="FunFam" id="1.10.287.2620:FF:000001">
    <property type="entry name" value="Cytoplasmic dynein heavy chain 1"/>
    <property type="match status" value="1"/>
</dbReference>
<dbReference type="GO" id="GO:0045505">
    <property type="term" value="F:dynein intermediate chain binding"/>
    <property type="evidence" value="ECO:0007669"/>
    <property type="project" value="InterPro"/>
</dbReference>
<keyword evidence="6" id="KW-0547">Nucleotide-binding</keyword>
<dbReference type="InterPro" id="IPR003593">
    <property type="entry name" value="AAA+_ATPase"/>
</dbReference>
<dbReference type="FunFam" id="3.10.490.20:FF:000005">
    <property type="entry name" value="Dynein axonemal heavy chain 6"/>
    <property type="match status" value="1"/>
</dbReference>
<dbReference type="InterPro" id="IPR043157">
    <property type="entry name" value="Dynein_AAA1S"/>
</dbReference>
<dbReference type="InterPro" id="IPR025662">
    <property type="entry name" value="Sigma_54_int_dom_ATP-bd_1"/>
</dbReference>
<evidence type="ECO:0000256" key="13">
    <source>
        <dbReference type="ARBA" id="ARBA00023273"/>
    </source>
</evidence>
<dbReference type="FunFam" id="1.20.140.100:FF:000004">
    <property type="entry name" value="Dynein axonemal heavy chain 6"/>
    <property type="match status" value="1"/>
</dbReference>
<dbReference type="PANTHER" id="PTHR22878">
    <property type="entry name" value="DYNEIN HEAVY CHAIN 6, AXONEMAL-LIKE-RELATED"/>
    <property type="match status" value="1"/>
</dbReference>
<dbReference type="Gene3D" id="1.20.140.100">
    <property type="entry name" value="Dynein heavy chain, N-terminal domain 2"/>
    <property type="match status" value="1"/>
</dbReference>
<dbReference type="InterPro" id="IPR041589">
    <property type="entry name" value="DNAH3_AAA_lid_1"/>
</dbReference>
<evidence type="ECO:0000256" key="6">
    <source>
        <dbReference type="ARBA" id="ARBA00022741"/>
    </source>
</evidence>
<dbReference type="FunFam" id="3.20.180.20:FF:000003">
    <property type="entry name" value="Dynein heavy chain 12, axonemal"/>
    <property type="match status" value="1"/>
</dbReference>
<keyword evidence="13" id="KW-0966">Cell projection</keyword>
<keyword evidence="9 14" id="KW-0175">Coiled coil</keyword>
<feature type="domain" description="AAA+ ATPase" evidence="16">
    <location>
        <begin position="1828"/>
        <end position="2049"/>
    </location>
</feature>
<dbReference type="Pfam" id="PF12775">
    <property type="entry name" value="AAA_7"/>
    <property type="match status" value="2"/>
</dbReference>
<evidence type="ECO:0000256" key="10">
    <source>
        <dbReference type="ARBA" id="ARBA00023069"/>
    </source>
</evidence>
<evidence type="ECO:0000256" key="14">
    <source>
        <dbReference type="SAM" id="Coils"/>
    </source>
</evidence>
<gene>
    <name evidence="18" type="primary">LOC120023010</name>
</gene>
<dbReference type="FunFam" id="3.40.50.300:FF:000063">
    <property type="entry name" value="dynein heavy chain 6, axonemal"/>
    <property type="match status" value="1"/>
</dbReference>
<dbReference type="Pfam" id="PF18199">
    <property type="entry name" value="Dynein_C"/>
    <property type="match status" value="1"/>
</dbReference>
<evidence type="ECO:0000256" key="15">
    <source>
        <dbReference type="SAM" id="MobiDB-lite"/>
    </source>
</evidence>
<keyword evidence="5" id="KW-0677">Repeat</keyword>
<protein>
    <submittedName>
        <fullName evidence="18">Dynein heavy chain 6, axonemal-like</fullName>
    </submittedName>
</protein>
<evidence type="ECO:0000256" key="9">
    <source>
        <dbReference type="ARBA" id="ARBA00023054"/>
    </source>
</evidence>
<dbReference type="GO" id="GO:0005930">
    <property type="term" value="C:axoneme"/>
    <property type="evidence" value="ECO:0007669"/>
    <property type="project" value="UniProtKB-SubCell"/>
</dbReference>